<evidence type="ECO:0000313" key="1">
    <source>
        <dbReference type="EMBL" id="PLN81841.1"/>
    </source>
</evidence>
<accession>A0A2J5HWV9</accession>
<dbReference type="AlphaFoldDB" id="A0A2J5HWV9"/>
<proteinExistence type="predicted"/>
<protein>
    <submittedName>
        <fullName evidence="1">Uncharacterized protein</fullName>
    </submittedName>
</protein>
<reference evidence="2" key="1">
    <citation type="submission" date="2017-12" db="EMBL/GenBank/DDBJ databases">
        <authorList>
            <consortium name="DOE Joint Genome Institute"/>
            <person name="Mondo S.J."/>
            <person name="Kjaerbolling I."/>
            <person name="Vesth T.C."/>
            <person name="Frisvad J.C."/>
            <person name="Nybo J.L."/>
            <person name="Theobald S."/>
            <person name="Kuo A."/>
            <person name="Bowyer P."/>
            <person name="Matsuda Y."/>
            <person name="Lyhne E.K."/>
            <person name="Kogle M.E."/>
            <person name="Clum A."/>
            <person name="Lipzen A."/>
            <person name="Salamov A."/>
            <person name="Ngan C.Y."/>
            <person name="Daum C."/>
            <person name="Chiniquy J."/>
            <person name="Barry K."/>
            <person name="LaButti K."/>
            <person name="Haridas S."/>
            <person name="Simmons B.A."/>
            <person name="Magnuson J.K."/>
            <person name="Mortensen U.H."/>
            <person name="Larsen T.O."/>
            <person name="Grigoriev I.V."/>
            <person name="Baker S.E."/>
            <person name="Andersen M.R."/>
            <person name="Nordberg H.P."/>
            <person name="Cantor M.N."/>
            <person name="Hua S.X."/>
        </authorList>
    </citation>
    <scope>NUCLEOTIDE SEQUENCE [LARGE SCALE GENOMIC DNA]</scope>
    <source>
        <strain evidence="2">IBT 19404</strain>
    </source>
</reference>
<sequence>MDIVEVTDPFRLRVGTFAFANALFAPFKHCSRWILMKCQSDLSKCQVFGWAGLSVTEKRTTTPYYVLFSRVEICCSSIFLPLIP</sequence>
<keyword evidence="2" id="KW-1185">Reference proteome</keyword>
<evidence type="ECO:0000313" key="2">
    <source>
        <dbReference type="Proteomes" id="UP000235023"/>
    </source>
</evidence>
<dbReference type="EMBL" id="KZ559532">
    <property type="protein sequence ID" value="PLN81841.1"/>
    <property type="molecule type" value="Genomic_DNA"/>
</dbReference>
<gene>
    <name evidence="1" type="ORF">BDW42DRAFT_167943</name>
</gene>
<name>A0A2J5HWV9_9EURO</name>
<dbReference type="Proteomes" id="UP000235023">
    <property type="component" value="Unassembled WGS sequence"/>
</dbReference>
<organism evidence="1 2">
    <name type="scientific">Aspergillus taichungensis</name>
    <dbReference type="NCBI Taxonomy" id="482145"/>
    <lineage>
        <taxon>Eukaryota</taxon>
        <taxon>Fungi</taxon>
        <taxon>Dikarya</taxon>
        <taxon>Ascomycota</taxon>
        <taxon>Pezizomycotina</taxon>
        <taxon>Eurotiomycetes</taxon>
        <taxon>Eurotiomycetidae</taxon>
        <taxon>Eurotiales</taxon>
        <taxon>Aspergillaceae</taxon>
        <taxon>Aspergillus</taxon>
        <taxon>Aspergillus subgen. Circumdati</taxon>
    </lineage>
</organism>